<evidence type="ECO:0000313" key="2">
    <source>
        <dbReference type="Proteomes" id="UP000708208"/>
    </source>
</evidence>
<proteinExistence type="predicted"/>
<comment type="caution">
    <text evidence="1">The sequence shown here is derived from an EMBL/GenBank/DDBJ whole genome shotgun (WGS) entry which is preliminary data.</text>
</comment>
<dbReference type="Proteomes" id="UP000708208">
    <property type="component" value="Unassembled WGS sequence"/>
</dbReference>
<feature type="non-terminal residue" evidence="1">
    <location>
        <position position="1"/>
    </location>
</feature>
<reference evidence="1" key="1">
    <citation type="submission" date="2021-06" db="EMBL/GenBank/DDBJ databases">
        <authorList>
            <person name="Hodson N. C."/>
            <person name="Mongue J. A."/>
            <person name="Jaron S. K."/>
        </authorList>
    </citation>
    <scope>NUCLEOTIDE SEQUENCE</scope>
</reference>
<sequence length="44" mass="5168">STILPKLILLCGTRGVALVCRSFRYVKQKLKIKLEWYMTLNLQE</sequence>
<protein>
    <submittedName>
        <fullName evidence="1">Uncharacterized protein</fullName>
    </submittedName>
</protein>
<name>A0A8J2P5A5_9HEXA</name>
<accession>A0A8J2P5A5</accession>
<keyword evidence="2" id="KW-1185">Reference proteome</keyword>
<gene>
    <name evidence="1" type="ORF">AFUS01_LOCUS20107</name>
</gene>
<organism evidence="1 2">
    <name type="scientific">Allacma fusca</name>
    <dbReference type="NCBI Taxonomy" id="39272"/>
    <lineage>
        <taxon>Eukaryota</taxon>
        <taxon>Metazoa</taxon>
        <taxon>Ecdysozoa</taxon>
        <taxon>Arthropoda</taxon>
        <taxon>Hexapoda</taxon>
        <taxon>Collembola</taxon>
        <taxon>Symphypleona</taxon>
        <taxon>Sminthuridae</taxon>
        <taxon>Allacma</taxon>
    </lineage>
</organism>
<evidence type="ECO:0000313" key="1">
    <source>
        <dbReference type="EMBL" id="CAG7731524.1"/>
    </source>
</evidence>
<dbReference type="AlphaFoldDB" id="A0A8J2P5A5"/>
<dbReference type="EMBL" id="CAJVCH010214366">
    <property type="protein sequence ID" value="CAG7731524.1"/>
    <property type="molecule type" value="Genomic_DNA"/>
</dbReference>